<dbReference type="OrthoDB" id="5383784at2759"/>
<keyword evidence="2" id="KW-0812">Transmembrane</keyword>
<dbReference type="EMBL" id="KL584714">
    <property type="protein sequence ID" value="KEQ71476.1"/>
    <property type="molecule type" value="Genomic_DNA"/>
</dbReference>
<dbReference type="RefSeq" id="XP_013425709.1">
    <property type="nucleotide sequence ID" value="XM_013570255.1"/>
</dbReference>
<evidence type="ECO:0000256" key="2">
    <source>
        <dbReference type="SAM" id="Phobius"/>
    </source>
</evidence>
<organism evidence="3 4">
    <name type="scientific">Aureobasidium namibiae CBS 147.97</name>
    <dbReference type="NCBI Taxonomy" id="1043004"/>
    <lineage>
        <taxon>Eukaryota</taxon>
        <taxon>Fungi</taxon>
        <taxon>Dikarya</taxon>
        <taxon>Ascomycota</taxon>
        <taxon>Pezizomycotina</taxon>
        <taxon>Dothideomycetes</taxon>
        <taxon>Dothideomycetidae</taxon>
        <taxon>Dothideales</taxon>
        <taxon>Saccotheciaceae</taxon>
        <taxon>Aureobasidium</taxon>
    </lineage>
</organism>
<proteinExistence type="predicted"/>
<dbReference type="STRING" id="1043004.A0A074XA23"/>
<gene>
    <name evidence="3" type="ORF">M436DRAFT_74538</name>
</gene>
<dbReference type="AlphaFoldDB" id="A0A074XA23"/>
<feature type="compositionally biased region" description="Basic and acidic residues" evidence="1">
    <location>
        <begin position="365"/>
        <end position="374"/>
    </location>
</feature>
<feature type="transmembrane region" description="Helical" evidence="2">
    <location>
        <begin position="412"/>
        <end position="434"/>
    </location>
</feature>
<protein>
    <submittedName>
        <fullName evidence="3">Uncharacterized protein</fullName>
    </submittedName>
</protein>
<evidence type="ECO:0000313" key="3">
    <source>
        <dbReference type="EMBL" id="KEQ71476.1"/>
    </source>
</evidence>
<sequence length="502" mass="55886">MSRDAFLARMAMGRSVYEAPTEDSEAATRLARPGEQQYNTRGEPVCLATKRQKEAMIAASNEVLAAVGVCEKKDALVDCLDEDLPEDQQRVRLTDHEWKIVREGEDDYGETIRMVAETSRNFLTWWVMSLRRRIQVGFISSNLSFIDILWGEWTSFTSNGFLGAIRYLTVGGLAEVTSQLMLTFVDWYLGEQVMKISKKIIQLKSSTRKRFLLLKCVNYTYQATNALLHLLVYPLASFSCLQQLGLISSKTLLPSKSWLIPWSPSSPVRWAFFEQKQVGSSRTMGLLLSPAALWVTMTLLQHSAASAYGHVPLFEYSCILGPHNVASSQQTADSKTSFATPFSRLRDSALQLLGWGPIPSASENKSQDLSRESSVRNPASTALNAHHGPTARHRVTELSTLPSNLLALNLDYLFWTIIMLPLEILHLTSLLSAFSSTPAARMSVVDGGFVGVVPNLAASRMARMNKIGLCLALEFTLDTAVWGGAFVWAKYVGTSRYYWGRT</sequence>
<dbReference type="GeneID" id="25415491"/>
<name>A0A074XA23_9PEZI</name>
<dbReference type="Proteomes" id="UP000027730">
    <property type="component" value="Unassembled WGS sequence"/>
</dbReference>
<keyword evidence="2" id="KW-1133">Transmembrane helix</keyword>
<evidence type="ECO:0000313" key="4">
    <source>
        <dbReference type="Proteomes" id="UP000027730"/>
    </source>
</evidence>
<accession>A0A074XA23</accession>
<feature type="region of interest" description="Disordered" evidence="1">
    <location>
        <begin position="361"/>
        <end position="391"/>
    </location>
</feature>
<keyword evidence="4" id="KW-1185">Reference proteome</keyword>
<reference evidence="3 4" key="1">
    <citation type="journal article" date="2014" name="BMC Genomics">
        <title>Genome sequencing of four Aureobasidium pullulans varieties: biotechnological potential, stress tolerance, and description of new species.</title>
        <authorList>
            <person name="Gostin Ar C."/>
            <person name="Ohm R.A."/>
            <person name="Kogej T."/>
            <person name="Sonjak S."/>
            <person name="Turk M."/>
            <person name="Zajc J."/>
            <person name="Zalar P."/>
            <person name="Grube M."/>
            <person name="Sun H."/>
            <person name="Han J."/>
            <person name="Sharma A."/>
            <person name="Chiniquy J."/>
            <person name="Ngan C.Y."/>
            <person name="Lipzen A."/>
            <person name="Barry K."/>
            <person name="Grigoriev I.V."/>
            <person name="Gunde-Cimerman N."/>
        </authorList>
    </citation>
    <scope>NUCLEOTIDE SEQUENCE [LARGE SCALE GENOMIC DNA]</scope>
    <source>
        <strain evidence="3 4">CBS 147.97</strain>
    </source>
</reference>
<keyword evidence="2" id="KW-0472">Membrane</keyword>
<evidence type="ECO:0000256" key="1">
    <source>
        <dbReference type="SAM" id="MobiDB-lite"/>
    </source>
</evidence>
<feature type="transmembrane region" description="Helical" evidence="2">
    <location>
        <begin position="467"/>
        <end position="489"/>
    </location>
</feature>
<dbReference type="HOGENOM" id="CLU_545088_0_0_1"/>